<keyword evidence="7" id="KW-0472">Membrane</keyword>
<organism evidence="9">
    <name type="scientific">Aceria tosichella</name>
    <name type="common">wheat curl mite</name>
    <dbReference type="NCBI Taxonomy" id="561515"/>
    <lineage>
        <taxon>Eukaryota</taxon>
        <taxon>Metazoa</taxon>
        <taxon>Ecdysozoa</taxon>
        <taxon>Arthropoda</taxon>
        <taxon>Chelicerata</taxon>
        <taxon>Arachnida</taxon>
        <taxon>Acari</taxon>
        <taxon>Acariformes</taxon>
        <taxon>Trombidiformes</taxon>
        <taxon>Prostigmata</taxon>
        <taxon>Eupodina</taxon>
        <taxon>Eriophyoidea</taxon>
        <taxon>Eriophyidae</taxon>
        <taxon>Eriophyinae</taxon>
        <taxon>Aceriini</taxon>
        <taxon>Aceria</taxon>
    </lineage>
</organism>
<dbReference type="SUPFAM" id="SSF74788">
    <property type="entry name" value="Cullin repeat-like"/>
    <property type="match status" value="1"/>
</dbReference>
<dbReference type="GO" id="GO:0000139">
    <property type="term" value="C:Golgi membrane"/>
    <property type="evidence" value="ECO:0007669"/>
    <property type="project" value="UniProtKB-SubCell"/>
</dbReference>
<accession>A0A6G1S9Y3</accession>
<protein>
    <recommendedName>
        <fullName evidence="3">Conserved oligomeric Golgi complex subunit 8</fullName>
    </recommendedName>
    <alternativeName>
        <fullName evidence="8">Component of oligomeric Golgi complex 8</fullName>
    </alternativeName>
</protein>
<dbReference type="GO" id="GO:0006891">
    <property type="term" value="P:intra-Golgi vesicle-mediated transport"/>
    <property type="evidence" value="ECO:0007669"/>
    <property type="project" value="TreeGrafter"/>
</dbReference>
<dbReference type="InterPro" id="IPR016159">
    <property type="entry name" value="Cullin_repeat-like_dom_sf"/>
</dbReference>
<evidence type="ECO:0000256" key="7">
    <source>
        <dbReference type="ARBA" id="ARBA00023136"/>
    </source>
</evidence>
<sequence length="518" mass="59192">MTPSDLAENCARFDTIAKCSDKCDHIDKQLTHIEGLISSVNDDHLGKLIENASQLKSNLQQSKPLRSREYHALREHLPGLEAIINIPTKLCQYVNDPDHYNEALGLFEVIHHLDQEHSQTAPILRDIHEQARKYHSQLIVNLCNRLDELEESSQQELSNLVNQLIRCGGFSSRDLRLRFLQARDHWFNNECESRTDSFDDLTSFFCRGLPKIFEEYKFIFSDSATLANSKLVAISSQKSPIHDKNDQVKEDGAIINSWLLLKTSTFILSLEMHLEALEESRSLTPSMLSDTMEKCFKLTDWLASIGFDFSSQLKPIFAKSVIEEVKFNVQSATEQFETDFTKLISKSIESLLLPIDDKILRISNMRPEEQIPKSIEHYPIFKIYCLYMIDSMRWVQATKTMISPLSLCLDVYAALNGSLTRVMKALAVVLNTDNNTNHPILSKIAVSFLTEAVPFIANYCELIFPEKVMLNAIGLTRTEFKNLCLNEPEKVRNFRLDLRQIGQPIRGTMPALMQALES</sequence>
<dbReference type="PANTHER" id="PTHR21311:SF0">
    <property type="entry name" value="CONSERVED OLIGOMERIC GOLGI COMPLEX SUBUNIT 8"/>
    <property type="match status" value="1"/>
</dbReference>
<evidence type="ECO:0000256" key="6">
    <source>
        <dbReference type="ARBA" id="ARBA00023034"/>
    </source>
</evidence>
<keyword evidence="4" id="KW-0813">Transport</keyword>
<dbReference type="EMBL" id="GGYP01002260">
    <property type="protein sequence ID" value="MDE47031.1"/>
    <property type="molecule type" value="Transcribed_RNA"/>
</dbReference>
<reference evidence="9" key="1">
    <citation type="submission" date="2018-10" db="EMBL/GenBank/DDBJ databases">
        <title>Transcriptome assembly of Aceria tosichella (Wheat curl mite) Type 2.</title>
        <authorList>
            <person name="Scully E.D."/>
            <person name="Geib S.M."/>
            <person name="Palmer N.A."/>
            <person name="Gupta A.K."/>
            <person name="Sarath G."/>
            <person name="Tatineni S."/>
        </authorList>
    </citation>
    <scope>NUCLEOTIDE SEQUENCE</scope>
    <source>
        <strain evidence="9">LincolnNE</strain>
    </source>
</reference>
<evidence type="ECO:0000256" key="3">
    <source>
        <dbReference type="ARBA" id="ARBA00020983"/>
    </source>
</evidence>
<evidence type="ECO:0000256" key="8">
    <source>
        <dbReference type="ARBA" id="ARBA00031347"/>
    </source>
</evidence>
<gene>
    <name evidence="9" type="primary">Cog8</name>
    <name evidence="9" type="ORF">g.1682</name>
</gene>
<evidence type="ECO:0000256" key="4">
    <source>
        <dbReference type="ARBA" id="ARBA00022448"/>
    </source>
</evidence>
<comment type="similarity">
    <text evidence="2">Belongs to the COG8 family.</text>
</comment>
<keyword evidence="5" id="KW-0653">Protein transport</keyword>
<evidence type="ECO:0000256" key="2">
    <source>
        <dbReference type="ARBA" id="ARBA00006419"/>
    </source>
</evidence>
<dbReference type="InterPro" id="IPR007255">
    <property type="entry name" value="COG8"/>
</dbReference>
<keyword evidence="6" id="KW-0333">Golgi apparatus</keyword>
<dbReference type="PANTHER" id="PTHR21311">
    <property type="entry name" value="CONSERVED OLIGOMERIC GOLGI COMPLEX COMPONENT 8"/>
    <property type="match status" value="1"/>
</dbReference>
<comment type="subcellular location">
    <subcellularLocation>
        <location evidence="1">Golgi apparatus membrane</location>
        <topology evidence="1">Peripheral membrane protein</topology>
    </subcellularLocation>
</comment>
<name>A0A6G1S9Y3_9ACAR</name>
<evidence type="ECO:0000256" key="1">
    <source>
        <dbReference type="ARBA" id="ARBA00004395"/>
    </source>
</evidence>
<dbReference type="AlphaFoldDB" id="A0A6G1S9Y3"/>
<proteinExistence type="inferred from homology"/>
<evidence type="ECO:0000256" key="5">
    <source>
        <dbReference type="ARBA" id="ARBA00022927"/>
    </source>
</evidence>
<dbReference type="GO" id="GO:0017119">
    <property type="term" value="C:Golgi transport complex"/>
    <property type="evidence" value="ECO:0007669"/>
    <property type="project" value="InterPro"/>
</dbReference>
<dbReference type="Pfam" id="PF04124">
    <property type="entry name" value="Dor1"/>
    <property type="match status" value="1"/>
</dbReference>
<dbReference type="GO" id="GO:0015031">
    <property type="term" value="P:protein transport"/>
    <property type="evidence" value="ECO:0007669"/>
    <property type="project" value="UniProtKB-KW"/>
</dbReference>
<evidence type="ECO:0000313" key="9">
    <source>
        <dbReference type="EMBL" id="MDE47031.1"/>
    </source>
</evidence>